<sequence length="126" mass="13162">MSATVFLLVATVALSALVVSTFLNLVYGPSQSAFALETARPLCAARVVAVANEDGRAVLYVYNRGEATCVFDKAYALQGGSVVDVKSIDYAVPPGVVAEIDTDLPFDLGYVYRLTGPGGEAAEGRP</sequence>
<dbReference type="Proteomes" id="UP000256877">
    <property type="component" value="Unassembled WGS sequence"/>
</dbReference>
<gene>
    <name evidence="2" type="ORF">CGL51_00910</name>
    <name evidence="1" type="ORF">CGL52_12740</name>
</gene>
<evidence type="ECO:0000313" key="1">
    <source>
        <dbReference type="EMBL" id="RFA95569.1"/>
    </source>
</evidence>
<keyword evidence="1" id="KW-0282">Flagellum</keyword>
<evidence type="ECO:0000313" key="4">
    <source>
        <dbReference type="Proteomes" id="UP000257123"/>
    </source>
</evidence>
<proteinExistence type="predicted"/>
<protein>
    <submittedName>
        <fullName evidence="1">Flagellar biosynthesis protein FlaG</fullName>
    </submittedName>
</protein>
<comment type="caution">
    <text evidence="1">The sequence shown here is derived from an EMBL/GenBank/DDBJ whole genome shotgun (WGS) entry which is preliminary data.</text>
</comment>
<dbReference type="Proteomes" id="UP000257123">
    <property type="component" value="Unassembled WGS sequence"/>
</dbReference>
<accession>A0A371QY13</accession>
<dbReference type="EMBL" id="NMUF01000055">
    <property type="protein sequence ID" value="RFA95569.1"/>
    <property type="molecule type" value="Genomic_DNA"/>
</dbReference>
<keyword evidence="1" id="KW-0969">Cilium</keyword>
<dbReference type="EMBL" id="NMUE01000002">
    <property type="protein sequence ID" value="RFA98273.1"/>
    <property type="molecule type" value="Genomic_DNA"/>
</dbReference>
<reference evidence="3 4" key="1">
    <citation type="submission" date="2017-07" db="EMBL/GenBank/DDBJ databases">
        <title>Draft genome sequence of aerobic hyperthermophilic archaea, Pyrobaculum aerophilum YKB31 and YKB32.</title>
        <authorList>
            <person name="Mochizuki T."/>
            <person name="Berliner A.J."/>
            <person name="Yoshida-Takashima Y."/>
            <person name="Takaki Y."/>
            <person name="Nunoura T."/>
            <person name="Takai K."/>
        </authorList>
    </citation>
    <scope>NUCLEOTIDE SEQUENCE [LARGE SCALE GENOMIC DNA]</scope>
    <source>
        <strain evidence="2 4">YKB31</strain>
        <strain evidence="1 3">YKB32</strain>
    </source>
</reference>
<organism evidence="1 3">
    <name type="scientific">Pyrobaculum aerophilum</name>
    <dbReference type="NCBI Taxonomy" id="13773"/>
    <lineage>
        <taxon>Archaea</taxon>
        <taxon>Thermoproteota</taxon>
        <taxon>Thermoprotei</taxon>
        <taxon>Thermoproteales</taxon>
        <taxon>Thermoproteaceae</taxon>
        <taxon>Pyrobaculum</taxon>
    </lineage>
</organism>
<keyword evidence="1" id="KW-0966">Cell projection</keyword>
<dbReference type="AlphaFoldDB" id="A0A371QY13"/>
<evidence type="ECO:0000313" key="3">
    <source>
        <dbReference type="Proteomes" id="UP000256877"/>
    </source>
</evidence>
<name>A0A371QY13_9CREN</name>
<evidence type="ECO:0000313" key="2">
    <source>
        <dbReference type="EMBL" id="RFA98273.1"/>
    </source>
</evidence>